<organism evidence="2 3">
    <name type="scientific">Lachnellula arida</name>
    <dbReference type="NCBI Taxonomy" id="1316785"/>
    <lineage>
        <taxon>Eukaryota</taxon>
        <taxon>Fungi</taxon>
        <taxon>Dikarya</taxon>
        <taxon>Ascomycota</taxon>
        <taxon>Pezizomycotina</taxon>
        <taxon>Leotiomycetes</taxon>
        <taxon>Helotiales</taxon>
        <taxon>Lachnaceae</taxon>
        <taxon>Lachnellula</taxon>
    </lineage>
</organism>
<name>A0A8T9AZE1_9HELO</name>
<dbReference type="SUPFAM" id="SSF53335">
    <property type="entry name" value="S-adenosyl-L-methionine-dependent methyltransferases"/>
    <property type="match status" value="1"/>
</dbReference>
<dbReference type="InterPro" id="IPR029063">
    <property type="entry name" value="SAM-dependent_MTases_sf"/>
</dbReference>
<dbReference type="GO" id="GO:0008757">
    <property type="term" value="F:S-adenosylmethionine-dependent methyltransferase activity"/>
    <property type="evidence" value="ECO:0007669"/>
    <property type="project" value="UniProtKB-ARBA"/>
</dbReference>
<dbReference type="OrthoDB" id="194386at2759"/>
<comment type="caution">
    <text evidence="2">The sequence shown here is derived from an EMBL/GenBank/DDBJ whole genome shotgun (WGS) entry which is preliminary data.</text>
</comment>
<accession>A0A8T9AZE1</accession>
<sequence>MEQNLSIGGRVQLNRFCRQYLQLQLELDYPAEEYLRKDVFQEAIYCTVFDESVIEHPPPPRYQLKVLKELVKRIEQSIQDWEEDGISDNLMNHLSTLLSSPLPSEAASTQQKSYVTYTLSSLLPSFSNIKSLPRTTYPRSPEITPPTTPTSTSSTLVPPTITLFESRNLLSASGTTGLKTWEASLHLSQYLISLSHSQPLIQSKRILELGSGTGFLAILCSKYLSAKHVLCTDGSPDVVSCLSENFALNSLNDSSKINGAVYIWGEGEDPVLDSGKDKGAMGLLDVDVVIAADVTYDAAGIPALVSTFRNAFARNPAVKILVAATVRNERTFRGFLGTCEGCGLRVEEVEFPVVGAREQEGPFYDDWVEIKICEVKLEGVVEITM</sequence>
<dbReference type="CDD" id="cd02440">
    <property type="entry name" value="AdoMet_MTases"/>
    <property type="match status" value="1"/>
</dbReference>
<evidence type="ECO:0000256" key="1">
    <source>
        <dbReference type="SAM" id="MobiDB-lite"/>
    </source>
</evidence>
<evidence type="ECO:0000313" key="3">
    <source>
        <dbReference type="Proteomes" id="UP000469559"/>
    </source>
</evidence>
<dbReference type="Proteomes" id="UP000469559">
    <property type="component" value="Unassembled WGS sequence"/>
</dbReference>
<reference evidence="2 3" key="1">
    <citation type="submission" date="2018-05" db="EMBL/GenBank/DDBJ databases">
        <title>Whole genome sequencing for identification of molecular markers to develop diagnostic detection tools for the regulated plant pathogen Lachnellula willkommii.</title>
        <authorList>
            <person name="Giroux E."/>
            <person name="Bilodeau G."/>
        </authorList>
    </citation>
    <scope>NUCLEOTIDE SEQUENCE [LARGE SCALE GENOMIC DNA]</scope>
    <source>
        <strain evidence="2 3">CBS 203.66</strain>
    </source>
</reference>
<dbReference type="InterPro" id="IPR019410">
    <property type="entry name" value="Methyltransf_16"/>
</dbReference>
<keyword evidence="3" id="KW-1185">Reference proteome</keyword>
<dbReference type="AlphaFoldDB" id="A0A8T9AZE1"/>
<protein>
    <submittedName>
        <fullName evidence="2">Protein-lysine N-methyltransferase</fullName>
    </submittedName>
</protein>
<feature type="region of interest" description="Disordered" evidence="1">
    <location>
        <begin position="134"/>
        <end position="157"/>
    </location>
</feature>
<dbReference type="Pfam" id="PF10294">
    <property type="entry name" value="Methyltransf_16"/>
    <property type="match status" value="1"/>
</dbReference>
<proteinExistence type="predicted"/>
<dbReference type="GO" id="GO:0005737">
    <property type="term" value="C:cytoplasm"/>
    <property type="evidence" value="ECO:0007669"/>
    <property type="project" value="TreeGrafter"/>
</dbReference>
<dbReference type="PANTHER" id="PTHR14614">
    <property type="entry name" value="HEPATOCELLULAR CARCINOMA-ASSOCIATED ANTIGEN"/>
    <property type="match status" value="1"/>
</dbReference>
<evidence type="ECO:0000313" key="2">
    <source>
        <dbReference type="EMBL" id="TVY12745.1"/>
    </source>
</evidence>
<dbReference type="Gene3D" id="3.40.50.150">
    <property type="entry name" value="Vaccinia Virus protein VP39"/>
    <property type="match status" value="1"/>
</dbReference>
<dbReference type="EMBL" id="QGMF01001338">
    <property type="protein sequence ID" value="TVY12745.1"/>
    <property type="molecule type" value="Genomic_DNA"/>
</dbReference>
<gene>
    <name evidence="2" type="ORF">LARI1_G009052</name>
</gene>
<dbReference type="PANTHER" id="PTHR14614:SF130">
    <property type="entry name" value="PROTEIN-LYSINE N-METHYLTRANSFERASE EEF2KMT"/>
    <property type="match status" value="1"/>
</dbReference>